<evidence type="ECO:0000313" key="16">
    <source>
        <dbReference type="Proteomes" id="UP000355283"/>
    </source>
</evidence>
<protein>
    <recommendedName>
        <fullName evidence="5">hypoxanthine phosphoribosyltransferase</fullName>
        <ecNumber evidence="5">2.4.2.8</ecNumber>
    </recommendedName>
</protein>
<dbReference type="GO" id="GO:0032264">
    <property type="term" value="P:IMP salvage"/>
    <property type="evidence" value="ECO:0007669"/>
    <property type="project" value="TreeGrafter"/>
</dbReference>
<dbReference type="CDD" id="cd06223">
    <property type="entry name" value="PRTases_typeI"/>
    <property type="match status" value="1"/>
</dbReference>
<comment type="pathway">
    <text evidence="3">Purine metabolism; IMP biosynthesis via salvage pathway; IMP from hypoxanthine: step 1/1.</text>
</comment>
<dbReference type="InterPro" id="IPR050408">
    <property type="entry name" value="HGPRT"/>
</dbReference>
<evidence type="ECO:0000313" key="15">
    <source>
        <dbReference type="EMBL" id="TFJ80994.1"/>
    </source>
</evidence>
<evidence type="ECO:0000256" key="4">
    <source>
        <dbReference type="ARBA" id="ARBA00008391"/>
    </source>
</evidence>
<keyword evidence="6" id="KW-0963">Cytoplasm</keyword>
<comment type="caution">
    <text evidence="15">The sequence shown here is derived from an EMBL/GenBank/DDBJ whole genome shotgun (WGS) entry which is preliminary data.</text>
</comment>
<evidence type="ECO:0000256" key="8">
    <source>
        <dbReference type="ARBA" id="ARBA00022679"/>
    </source>
</evidence>
<dbReference type="InterPro" id="IPR029057">
    <property type="entry name" value="PRTase-like"/>
</dbReference>
<dbReference type="Gene3D" id="3.40.50.2020">
    <property type="match status" value="1"/>
</dbReference>
<dbReference type="GO" id="GO:0005829">
    <property type="term" value="C:cytosol"/>
    <property type="evidence" value="ECO:0007669"/>
    <property type="project" value="TreeGrafter"/>
</dbReference>
<keyword evidence="10" id="KW-0660">Purine salvage</keyword>
<evidence type="ECO:0000256" key="11">
    <source>
        <dbReference type="ARBA" id="ARBA00022741"/>
    </source>
</evidence>
<evidence type="ECO:0000259" key="14">
    <source>
        <dbReference type="Pfam" id="PF00156"/>
    </source>
</evidence>
<keyword evidence="12" id="KW-0460">Magnesium</keyword>
<dbReference type="GO" id="GO:0046100">
    <property type="term" value="P:hypoxanthine metabolic process"/>
    <property type="evidence" value="ECO:0007669"/>
    <property type="project" value="TreeGrafter"/>
</dbReference>
<dbReference type="GO" id="GO:0006166">
    <property type="term" value="P:purine ribonucleoside salvage"/>
    <property type="evidence" value="ECO:0007669"/>
    <property type="project" value="UniProtKB-KW"/>
</dbReference>
<evidence type="ECO:0000256" key="3">
    <source>
        <dbReference type="ARBA" id="ARBA00004669"/>
    </source>
</evidence>
<dbReference type="GO" id="GO:0000287">
    <property type="term" value="F:magnesium ion binding"/>
    <property type="evidence" value="ECO:0007669"/>
    <property type="project" value="TreeGrafter"/>
</dbReference>
<evidence type="ECO:0000256" key="7">
    <source>
        <dbReference type="ARBA" id="ARBA00022676"/>
    </source>
</evidence>
<organism evidence="15 16">
    <name type="scientific">Nannochloropsis salina CCMP1776</name>
    <dbReference type="NCBI Taxonomy" id="1027361"/>
    <lineage>
        <taxon>Eukaryota</taxon>
        <taxon>Sar</taxon>
        <taxon>Stramenopiles</taxon>
        <taxon>Ochrophyta</taxon>
        <taxon>Eustigmatophyceae</taxon>
        <taxon>Eustigmatales</taxon>
        <taxon>Monodopsidaceae</taxon>
        <taxon>Microchloropsis</taxon>
        <taxon>Microchloropsis salina</taxon>
    </lineage>
</organism>
<comment type="subcellular location">
    <subcellularLocation>
        <location evidence="2">Cytoplasm</location>
    </subcellularLocation>
</comment>
<evidence type="ECO:0000256" key="1">
    <source>
        <dbReference type="ARBA" id="ARBA00001946"/>
    </source>
</evidence>
<evidence type="ECO:0000256" key="9">
    <source>
        <dbReference type="ARBA" id="ARBA00022723"/>
    </source>
</evidence>
<dbReference type="GO" id="GO:0006178">
    <property type="term" value="P:guanine salvage"/>
    <property type="evidence" value="ECO:0007669"/>
    <property type="project" value="TreeGrafter"/>
</dbReference>
<dbReference type="PANTHER" id="PTHR43340">
    <property type="entry name" value="HYPOXANTHINE-GUANINE PHOSPHORIBOSYLTRANSFERASE"/>
    <property type="match status" value="1"/>
</dbReference>
<feature type="region of interest" description="Disordered" evidence="13">
    <location>
        <begin position="21"/>
        <end position="77"/>
    </location>
</feature>
<keyword evidence="7" id="KW-0328">Glycosyltransferase</keyword>
<keyword evidence="8" id="KW-0808">Transferase</keyword>
<evidence type="ECO:0000256" key="12">
    <source>
        <dbReference type="ARBA" id="ARBA00022842"/>
    </source>
</evidence>
<feature type="domain" description="Phosphoribosyltransferase" evidence="14">
    <location>
        <begin position="129"/>
        <end position="285"/>
    </location>
</feature>
<name>A0A4D9CR40_9STRA</name>
<dbReference type="NCBIfam" id="TIGR01203">
    <property type="entry name" value="HGPRTase"/>
    <property type="match status" value="1"/>
</dbReference>
<feature type="compositionally biased region" description="Polar residues" evidence="13">
    <location>
        <begin position="59"/>
        <end position="77"/>
    </location>
</feature>
<dbReference type="SUPFAM" id="SSF53271">
    <property type="entry name" value="PRTase-like"/>
    <property type="match status" value="1"/>
</dbReference>
<evidence type="ECO:0000256" key="10">
    <source>
        <dbReference type="ARBA" id="ARBA00022726"/>
    </source>
</evidence>
<dbReference type="EC" id="2.4.2.8" evidence="5"/>
<dbReference type="InterPro" id="IPR005904">
    <property type="entry name" value="Hxn_phspho_trans"/>
</dbReference>
<evidence type="ECO:0000256" key="2">
    <source>
        <dbReference type="ARBA" id="ARBA00004496"/>
    </source>
</evidence>
<dbReference type="OrthoDB" id="9449045at2759"/>
<dbReference type="GO" id="GO:0000166">
    <property type="term" value="F:nucleotide binding"/>
    <property type="evidence" value="ECO:0007669"/>
    <property type="project" value="UniProtKB-KW"/>
</dbReference>
<gene>
    <name evidence="15" type="ORF">NSK_007637</name>
</gene>
<keyword evidence="11" id="KW-0547">Nucleotide-binding</keyword>
<sequence>MYVCTQGRAGMAMGWTRGLAEDQEGGGARQEVPPSQLGGVSRRVCSSEMSGNDAVGVTKSGNPSASTSAHAISDNSSPIVSTRRTGIIRIPDEGEGESSDAPFLPVSSFLIPPQYQDAVSHILIPHGLIQDRVHKLAFDINQEYADKTLHLLCVLKGGSSFFWELQTALINLSSHRRTNTAKFQFSFDFVRVKSYEGTESTGKVQITGTDMKNLRGRHLLLVEDLIDSGLTMSQLVPYIEKNAAPASVRVAALMEKRTHRSCGFKADYVAFDIPDLFVVGYSLDYNEAFRDMLHICVINELGIEKFKTNA</sequence>
<comment type="similarity">
    <text evidence="4">Belongs to the purine/pyrimidine phosphoribosyltransferase family.</text>
</comment>
<keyword evidence="9" id="KW-0479">Metal-binding</keyword>
<dbReference type="InterPro" id="IPR000836">
    <property type="entry name" value="PRTase_dom"/>
</dbReference>
<dbReference type="PANTHER" id="PTHR43340:SF1">
    <property type="entry name" value="HYPOXANTHINE PHOSPHORIBOSYLTRANSFERASE"/>
    <property type="match status" value="1"/>
</dbReference>
<dbReference type="AlphaFoldDB" id="A0A4D9CR40"/>
<accession>A0A4D9CR40</accession>
<dbReference type="EMBL" id="SDOX01000145">
    <property type="protein sequence ID" value="TFJ80994.1"/>
    <property type="molecule type" value="Genomic_DNA"/>
</dbReference>
<dbReference type="Proteomes" id="UP000355283">
    <property type="component" value="Unassembled WGS sequence"/>
</dbReference>
<evidence type="ECO:0000256" key="13">
    <source>
        <dbReference type="SAM" id="MobiDB-lite"/>
    </source>
</evidence>
<keyword evidence="16" id="KW-1185">Reference proteome</keyword>
<proteinExistence type="inferred from homology"/>
<dbReference type="GO" id="GO:0004422">
    <property type="term" value="F:hypoxanthine phosphoribosyltransferase activity"/>
    <property type="evidence" value="ECO:0007669"/>
    <property type="project" value="InterPro"/>
</dbReference>
<dbReference type="Pfam" id="PF00156">
    <property type="entry name" value="Pribosyltran"/>
    <property type="match status" value="1"/>
</dbReference>
<dbReference type="GO" id="GO:0032263">
    <property type="term" value="P:GMP salvage"/>
    <property type="evidence" value="ECO:0007669"/>
    <property type="project" value="TreeGrafter"/>
</dbReference>
<reference evidence="15 16" key="1">
    <citation type="submission" date="2019-01" db="EMBL/GenBank/DDBJ databases">
        <title>Nuclear Genome Assembly of the Microalgal Biofuel strain Nannochloropsis salina CCMP1776.</title>
        <authorList>
            <person name="Hovde B."/>
        </authorList>
    </citation>
    <scope>NUCLEOTIDE SEQUENCE [LARGE SCALE GENOMIC DNA]</scope>
    <source>
        <strain evidence="15 16">CCMP1776</strain>
    </source>
</reference>
<evidence type="ECO:0000256" key="5">
    <source>
        <dbReference type="ARBA" id="ARBA00011895"/>
    </source>
</evidence>
<evidence type="ECO:0000256" key="6">
    <source>
        <dbReference type="ARBA" id="ARBA00022490"/>
    </source>
</evidence>
<comment type="cofactor">
    <cofactor evidence="1">
        <name>Mg(2+)</name>
        <dbReference type="ChEBI" id="CHEBI:18420"/>
    </cofactor>
</comment>